<dbReference type="Pfam" id="PF13561">
    <property type="entry name" value="adh_short_C2"/>
    <property type="match status" value="1"/>
</dbReference>
<comment type="similarity">
    <text evidence="1">Belongs to the short-chain dehydrogenases/reductases (SDR) family.</text>
</comment>
<keyword evidence="3" id="KW-0560">Oxidoreductase</keyword>
<dbReference type="EMBL" id="JAVRRD010000004">
    <property type="protein sequence ID" value="KAK5060165.1"/>
    <property type="molecule type" value="Genomic_DNA"/>
</dbReference>
<keyword evidence="2" id="KW-0521">NADP</keyword>
<evidence type="ECO:0000256" key="2">
    <source>
        <dbReference type="ARBA" id="ARBA00022857"/>
    </source>
</evidence>
<dbReference type="PROSITE" id="PS00061">
    <property type="entry name" value="ADH_SHORT"/>
    <property type="match status" value="1"/>
</dbReference>
<dbReference type="InterPro" id="IPR036291">
    <property type="entry name" value="NAD(P)-bd_dom_sf"/>
</dbReference>
<evidence type="ECO:0000313" key="5">
    <source>
        <dbReference type="Proteomes" id="UP001358417"/>
    </source>
</evidence>
<dbReference type="AlphaFoldDB" id="A0AAV9NNQ8"/>
<accession>A0AAV9NNQ8</accession>
<dbReference type="Gene3D" id="3.40.50.720">
    <property type="entry name" value="NAD(P)-binding Rossmann-like Domain"/>
    <property type="match status" value="1"/>
</dbReference>
<evidence type="ECO:0000313" key="4">
    <source>
        <dbReference type="EMBL" id="KAK5060165.1"/>
    </source>
</evidence>
<dbReference type="GeneID" id="89978207"/>
<dbReference type="PANTHER" id="PTHR43008:SF4">
    <property type="entry name" value="CHAIN DEHYDROGENASE, PUTATIVE (AFU_ORTHOLOGUE AFUA_4G08710)-RELATED"/>
    <property type="match status" value="1"/>
</dbReference>
<evidence type="ECO:0000256" key="3">
    <source>
        <dbReference type="ARBA" id="ARBA00023002"/>
    </source>
</evidence>
<dbReference type="PANTHER" id="PTHR43008">
    <property type="entry name" value="BENZIL REDUCTASE"/>
    <property type="match status" value="1"/>
</dbReference>
<reference evidence="4 5" key="1">
    <citation type="submission" date="2023-08" db="EMBL/GenBank/DDBJ databases">
        <title>Black Yeasts Isolated from many extreme environments.</title>
        <authorList>
            <person name="Coleine C."/>
            <person name="Stajich J.E."/>
            <person name="Selbmann L."/>
        </authorList>
    </citation>
    <scope>NUCLEOTIDE SEQUENCE [LARGE SCALE GENOMIC DNA]</scope>
    <source>
        <strain evidence="4 5">CCFEE 5792</strain>
    </source>
</reference>
<dbReference type="GO" id="GO:0050664">
    <property type="term" value="F:oxidoreductase activity, acting on NAD(P)H, oxygen as acceptor"/>
    <property type="evidence" value="ECO:0007669"/>
    <property type="project" value="TreeGrafter"/>
</dbReference>
<dbReference type="InterPro" id="IPR002347">
    <property type="entry name" value="SDR_fam"/>
</dbReference>
<dbReference type="RefSeq" id="XP_064709986.1">
    <property type="nucleotide sequence ID" value="XM_064853587.1"/>
</dbReference>
<dbReference type="PRINTS" id="PR00080">
    <property type="entry name" value="SDRFAMILY"/>
</dbReference>
<sequence>MIDLKSKKIIVTGGARGIGLAIVTVIIEAGGHVAIIDLLPQPHPDCQALIEKTENCHYYTGDITKLESLESAFAKCVSALGGSIDAIVTNAGIGTDKPFLEHTLEDFNRVVSVNQNGTFFPTQLAVKQLLSQPLNEVTKTRGSIVMIASQAASNKCPGHFLTAYGGTKGFVKSFCLQLSHELAAEGIRVNSISPGTPTTGADFGNSYIETDLNLELAKRRPDVNYYFQEAPPMKRLGQPRDIAGGAFYLLSDAATYVTGVDLRIDGGMSAGSGLSR</sequence>
<organism evidence="4 5">
    <name type="scientific">Exophiala bonariae</name>
    <dbReference type="NCBI Taxonomy" id="1690606"/>
    <lineage>
        <taxon>Eukaryota</taxon>
        <taxon>Fungi</taxon>
        <taxon>Dikarya</taxon>
        <taxon>Ascomycota</taxon>
        <taxon>Pezizomycotina</taxon>
        <taxon>Eurotiomycetes</taxon>
        <taxon>Chaetothyriomycetidae</taxon>
        <taxon>Chaetothyriales</taxon>
        <taxon>Herpotrichiellaceae</taxon>
        <taxon>Exophiala</taxon>
    </lineage>
</organism>
<evidence type="ECO:0000256" key="1">
    <source>
        <dbReference type="ARBA" id="ARBA00006484"/>
    </source>
</evidence>
<dbReference type="PRINTS" id="PR00081">
    <property type="entry name" value="GDHRDH"/>
</dbReference>
<protein>
    <submittedName>
        <fullName evidence="4">Uncharacterized protein</fullName>
    </submittedName>
</protein>
<dbReference type="FunFam" id="3.40.50.720:FF:000084">
    <property type="entry name" value="Short-chain dehydrogenase reductase"/>
    <property type="match status" value="1"/>
</dbReference>
<dbReference type="GO" id="GO:0016616">
    <property type="term" value="F:oxidoreductase activity, acting on the CH-OH group of donors, NAD or NADP as acceptor"/>
    <property type="evidence" value="ECO:0007669"/>
    <property type="project" value="UniProtKB-ARBA"/>
</dbReference>
<dbReference type="Proteomes" id="UP001358417">
    <property type="component" value="Unassembled WGS sequence"/>
</dbReference>
<dbReference type="SUPFAM" id="SSF51735">
    <property type="entry name" value="NAD(P)-binding Rossmann-fold domains"/>
    <property type="match status" value="1"/>
</dbReference>
<proteinExistence type="inferred from homology"/>
<keyword evidence="5" id="KW-1185">Reference proteome</keyword>
<name>A0AAV9NNQ8_9EURO</name>
<comment type="caution">
    <text evidence="4">The sequence shown here is derived from an EMBL/GenBank/DDBJ whole genome shotgun (WGS) entry which is preliminary data.</text>
</comment>
<gene>
    <name evidence="4" type="ORF">LTR84_010049</name>
</gene>
<dbReference type="InterPro" id="IPR020904">
    <property type="entry name" value="Sc_DH/Rdtase_CS"/>
</dbReference>